<dbReference type="RefSeq" id="WP_007279068.1">
    <property type="nucleotide sequence ID" value="NZ_ABCK01000011.1"/>
</dbReference>
<proteinExistence type="inferred from homology"/>
<evidence type="ECO:0000256" key="2">
    <source>
        <dbReference type="HAMAP-Rule" id="MF_01477"/>
    </source>
</evidence>
<dbReference type="InterPro" id="IPR043519">
    <property type="entry name" value="NT_sf"/>
</dbReference>
<dbReference type="NCBIfam" id="TIGR00090">
    <property type="entry name" value="rsfS_iojap_ybeB"/>
    <property type="match status" value="1"/>
</dbReference>
<comment type="subunit">
    <text evidence="2">Interacts with ribosomal protein uL14 (rplN).</text>
</comment>
<dbReference type="STRING" id="313628.LNTAR_15862"/>
<dbReference type="PANTHER" id="PTHR21043">
    <property type="entry name" value="IOJAP SUPERFAMILY ORTHOLOG"/>
    <property type="match status" value="1"/>
</dbReference>
<dbReference type="Pfam" id="PF02410">
    <property type="entry name" value="RsfS"/>
    <property type="match status" value="1"/>
</dbReference>
<dbReference type="HAMAP" id="MF_01477">
    <property type="entry name" value="Iojap_RsfS"/>
    <property type="match status" value="1"/>
</dbReference>
<keyword evidence="2" id="KW-0963">Cytoplasm</keyword>
<sequence length="134" mass="15812">MSQISSEEKAKLIADLCEELKAVDIKTIDVRETSTVTDFYVVCTGNSEPHLKAIATRVHMDLKHKDMDYNTVDADEQSHWVVQDYGNVILHIFHPDARRHYNIEEFWMRNSQDTPWDCPENQILRDELMRRNTY</sequence>
<evidence type="ECO:0000256" key="1">
    <source>
        <dbReference type="ARBA" id="ARBA00010574"/>
    </source>
</evidence>
<dbReference type="GO" id="GO:0090071">
    <property type="term" value="P:negative regulation of ribosome biogenesis"/>
    <property type="evidence" value="ECO:0007669"/>
    <property type="project" value="UniProtKB-UniRule"/>
</dbReference>
<dbReference type="GO" id="GO:0005737">
    <property type="term" value="C:cytoplasm"/>
    <property type="evidence" value="ECO:0007669"/>
    <property type="project" value="UniProtKB-SubCell"/>
</dbReference>
<dbReference type="GO" id="GO:0017148">
    <property type="term" value="P:negative regulation of translation"/>
    <property type="evidence" value="ECO:0007669"/>
    <property type="project" value="UniProtKB-UniRule"/>
</dbReference>
<dbReference type="PANTHER" id="PTHR21043:SF0">
    <property type="entry name" value="MITOCHONDRIAL ASSEMBLY OF RIBOSOMAL LARGE SUBUNIT PROTEIN 1"/>
    <property type="match status" value="1"/>
</dbReference>
<comment type="caution">
    <text evidence="3">The sequence shown here is derived from an EMBL/GenBank/DDBJ whole genome shotgun (WGS) entry which is preliminary data.</text>
</comment>
<keyword evidence="2" id="KW-0810">Translation regulation</keyword>
<evidence type="ECO:0000313" key="3">
    <source>
        <dbReference type="EMBL" id="EDM27160.1"/>
    </source>
</evidence>
<dbReference type="Proteomes" id="UP000004947">
    <property type="component" value="Unassembled WGS sequence"/>
</dbReference>
<dbReference type="OrthoDB" id="9793681at2"/>
<dbReference type="eggNOG" id="COG0799">
    <property type="taxonomic scope" value="Bacteria"/>
</dbReference>
<dbReference type="InterPro" id="IPR004394">
    <property type="entry name" value="Iojap/RsfS/C7orf30"/>
</dbReference>
<dbReference type="GO" id="GO:0043023">
    <property type="term" value="F:ribosomal large subunit binding"/>
    <property type="evidence" value="ECO:0007669"/>
    <property type="project" value="TreeGrafter"/>
</dbReference>
<gene>
    <name evidence="2" type="primary">rsfS</name>
    <name evidence="3" type="ORF">LNTAR_15862</name>
</gene>
<keyword evidence="4" id="KW-1185">Reference proteome</keyword>
<dbReference type="SUPFAM" id="SSF81301">
    <property type="entry name" value="Nucleotidyltransferase"/>
    <property type="match status" value="1"/>
</dbReference>
<dbReference type="Gene3D" id="3.30.460.10">
    <property type="entry name" value="Beta Polymerase, domain 2"/>
    <property type="match status" value="1"/>
</dbReference>
<dbReference type="AlphaFoldDB" id="A6DMH0"/>
<evidence type="ECO:0000313" key="4">
    <source>
        <dbReference type="Proteomes" id="UP000004947"/>
    </source>
</evidence>
<comment type="similarity">
    <text evidence="1 2">Belongs to the Iojap/RsfS family.</text>
</comment>
<comment type="subcellular location">
    <subcellularLocation>
        <location evidence="2">Cytoplasm</location>
    </subcellularLocation>
</comment>
<keyword evidence="2" id="KW-0678">Repressor</keyword>
<reference evidence="3 4" key="1">
    <citation type="journal article" date="2010" name="J. Bacteriol.">
        <title>Genome sequence of Lentisphaera araneosa HTCC2155T, the type species of the order Lentisphaerales in the phylum Lentisphaerae.</title>
        <authorList>
            <person name="Thrash J.C."/>
            <person name="Cho J.C."/>
            <person name="Vergin K.L."/>
            <person name="Morris R.M."/>
            <person name="Giovannoni S.J."/>
        </authorList>
    </citation>
    <scope>NUCLEOTIDE SEQUENCE [LARGE SCALE GENOMIC DNA]</scope>
    <source>
        <strain evidence="3 4">HTCC2155</strain>
    </source>
</reference>
<organism evidence="3 4">
    <name type="scientific">Lentisphaera araneosa HTCC2155</name>
    <dbReference type="NCBI Taxonomy" id="313628"/>
    <lineage>
        <taxon>Bacteria</taxon>
        <taxon>Pseudomonadati</taxon>
        <taxon>Lentisphaerota</taxon>
        <taxon>Lentisphaeria</taxon>
        <taxon>Lentisphaerales</taxon>
        <taxon>Lentisphaeraceae</taxon>
        <taxon>Lentisphaera</taxon>
    </lineage>
</organism>
<dbReference type="GO" id="GO:0042256">
    <property type="term" value="P:cytosolic ribosome assembly"/>
    <property type="evidence" value="ECO:0007669"/>
    <property type="project" value="UniProtKB-UniRule"/>
</dbReference>
<accession>A6DMH0</accession>
<protein>
    <recommendedName>
        <fullName evidence="2">Ribosomal silencing factor RsfS</fullName>
    </recommendedName>
</protein>
<dbReference type="EMBL" id="ABCK01000011">
    <property type="protein sequence ID" value="EDM27160.1"/>
    <property type="molecule type" value="Genomic_DNA"/>
</dbReference>
<comment type="function">
    <text evidence="2">Functions as a ribosomal silencing factor. Interacts with ribosomal protein uL14 (rplN), blocking formation of intersubunit bridge B8. Prevents association of the 30S and 50S ribosomal subunits and the formation of functional ribosomes, thus repressing translation.</text>
</comment>
<name>A6DMH0_9BACT</name>